<dbReference type="EMBL" id="VXIT01000003">
    <property type="protein sequence ID" value="KAA6414332.1"/>
    <property type="molecule type" value="Genomic_DNA"/>
</dbReference>
<accession>A0A5M8PZK7</accession>
<feature type="region of interest" description="Disordered" evidence="1">
    <location>
        <begin position="164"/>
        <end position="220"/>
    </location>
</feature>
<evidence type="ECO:0000256" key="1">
    <source>
        <dbReference type="SAM" id="MobiDB-lite"/>
    </source>
</evidence>
<dbReference type="OrthoDB" id="5367645at2759"/>
<keyword evidence="2" id="KW-1133">Transmembrane helix</keyword>
<proteinExistence type="predicted"/>
<reference evidence="3 4" key="1">
    <citation type="submission" date="2019-09" db="EMBL/GenBank/DDBJ databases">
        <title>The hologenome of the rock-dwelling lichen Lasallia pustulata.</title>
        <authorList>
            <person name="Greshake Tzovaras B."/>
            <person name="Segers F."/>
            <person name="Bicker A."/>
            <person name="Dal Grande F."/>
            <person name="Otte J."/>
            <person name="Hankeln T."/>
            <person name="Schmitt I."/>
            <person name="Ebersberger I."/>
        </authorList>
    </citation>
    <scope>NUCLEOTIDE SEQUENCE [LARGE SCALE GENOMIC DNA]</scope>
    <source>
        <strain evidence="3">A1-1</strain>
    </source>
</reference>
<evidence type="ECO:0000256" key="2">
    <source>
        <dbReference type="SAM" id="Phobius"/>
    </source>
</evidence>
<evidence type="ECO:0000313" key="3">
    <source>
        <dbReference type="EMBL" id="KAA6414332.1"/>
    </source>
</evidence>
<sequence>MLRSRTFAFAVITFYIFVFSDAGQFYVTFLYPQTDSVYNYLDTVNISWTSNYTDPVLYFFCASSAIAFWRFEAAQSGNALLPLNLGENATDICHVWFGLSDAADSYVHINGNNSPWKLEIVHRPQQAPVLWGAYENPGSSKTLTLVPTTSSSISNASYSSSVSASRQASNPASTSPSSQTLPTPESRATSTAASTSLKSPTSSAPGSAASPPLASQSVSPNVRPLQGLSAKIGVAIGSAAGVLSLLAWVWLFLRMRRRDSGHQEPYAVTVEPPPLQLPQEAQEIEGRERMVELDSAERYELDSAARYELEVVEGLRR</sequence>
<feature type="transmembrane region" description="Helical" evidence="2">
    <location>
        <begin position="232"/>
        <end position="253"/>
    </location>
</feature>
<keyword evidence="2" id="KW-0812">Transmembrane</keyword>
<evidence type="ECO:0000313" key="4">
    <source>
        <dbReference type="Proteomes" id="UP000324767"/>
    </source>
</evidence>
<protein>
    <submittedName>
        <fullName evidence="3">Uncharacterized protein</fullName>
    </submittedName>
</protein>
<dbReference type="AlphaFoldDB" id="A0A5M8PZK7"/>
<keyword evidence="2" id="KW-0472">Membrane</keyword>
<gene>
    <name evidence="3" type="ORF">FRX48_02695</name>
</gene>
<name>A0A5M8PZK7_9LECA</name>
<comment type="caution">
    <text evidence="3">The sequence shown here is derived from an EMBL/GenBank/DDBJ whole genome shotgun (WGS) entry which is preliminary data.</text>
</comment>
<dbReference type="Proteomes" id="UP000324767">
    <property type="component" value="Unassembled WGS sequence"/>
</dbReference>
<organism evidence="3 4">
    <name type="scientific">Lasallia pustulata</name>
    <dbReference type="NCBI Taxonomy" id="136370"/>
    <lineage>
        <taxon>Eukaryota</taxon>
        <taxon>Fungi</taxon>
        <taxon>Dikarya</taxon>
        <taxon>Ascomycota</taxon>
        <taxon>Pezizomycotina</taxon>
        <taxon>Lecanoromycetes</taxon>
        <taxon>OSLEUM clade</taxon>
        <taxon>Umbilicariomycetidae</taxon>
        <taxon>Umbilicariales</taxon>
        <taxon>Umbilicariaceae</taxon>
        <taxon>Lasallia</taxon>
    </lineage>
</organism>